<organism evidence="1">
    <name type="scientific">Rhizophora mucronata</name>
    <name type="common">Asiatic mangrove</name>
    <dbReference type="NCBI Taxonomy" id="61149"/>
    <lineage>
        <taxon>Eukaryota</taxon>
        <taxon>Viridiplantae</taxon>
        <taxon>Streptophyta</taxon>
        <taxon>Embryophyta</taxon>
        <taxon>Tracheophyta</taxon>
        <taxon>Spermatophyta</taxon>
        <taxon>Magnoliopsida</taxon>
        <taxon>eudicotyledons</taxon>
        <taxon>Gunneridae</taxon>
        <taxon>Pentapetalae</taxon>
        <taxon>rosids</taxon>
        <taxon>fabids</taxon>
        <taxon>Malpighiales</taxon>
        <taxon>Rhizophoraceae</taxon>
        <taxon>Rhizophora</taxon>
    </lineage>
</organism>
<name>A0A2P2PZE7_RHIMU</name>
<sequence>MICKASQCFEDTKLLMIIVQQ</sequence>
<dbReference type="AlphaFoldDB" id="A0A2P2PZE7"/>
<evidence type="ECO:0000313" key="1">
    <source>
        <dbReference type="EMBL" id="MBX60108.1"/>
    </source>
</evidence>
<accession>A0A2P2PZE7</accession>
<dbReference type="EMBL" id="GGEC01079624">
    <property type="protein sequence ID" value="MBX60108.1"/>
    <property type="molecule type" value="Transcribed_RNA"/>
</dbReference>
<reference evidence="1" key="1">
    <citation type="submission" date="2018-02" db="EMBL/GenBank/DDBJ databases">
        <title>Rhizophora mucronata_Transcriptome.</title>
        <authorList>
            <person name="Meera S.P."/>
            <person name="Sreeshan A."/>
            <person name="Augustine A."/>
        </authorList>
    </citation>
    <scope>NUCLEOTIDE SEQUENCE</scope>
    <source>
        <tissue evidence="1">Leaf</tissue>
    </source>
</reference>
<protein>
    <submittedName>
        <fullName evidence="1">Uncharacterized protein</fullName>
    </submittedName>
</protein>
<proteinExistence type="predicted"/>